<dbReference type="GO" id="GO:0010181">
    <property type="term" value="F:FMN binding"/>
    <property type="evidence" value="ECO:0007669"/>
    <property type="project" value="TreeGrafter"/>
</dbReference>
<dbReference type="InterPro" id="IPR005025">
    <property type="entry name" value="FMN_Rdtase-like_dom"/>
</dbReference>
<dbReference type="SUPFAM" id="SSF52218">
    <property type="entry name" value="Flavoproteins"/>
    <property type="match status" value="1"/>
</dbReference>
<proteinExistence type="predicted"/>
<protein>
    <submittedName>
        <fullName evidence="2">NAD(P)H-dependent FMN reductase</fullName>
    </submittedName>
</protein>
<dbReference type="Proteomes" id="UP000199513">
    <property type="component" value="Unassembled WGS sequence"/>
</dbReference>
<feature type="domain" description="NADPH-dependent FMN reductase-like" evidence="1">
    <location>
        <begin position="1"/>
        <end position="136"/>
    </location>
</feature>
<organism evidence="2 3">
    <name type="scientific">Thermoflexibacter ruber</name>
    <dbReference type="NCBI Taxonomy" id="1003"/>
    <lineage>
        <taxon>Bacteria</taxon>
        <taxon>Pseudomonadati</taxon>
        <taxon>Bacteroidota</taxon>
        <taxon>Cytophagia</taxon>
        <taxon>Cytophagales</taxon>
        <taxon>Thermoflexibacteraceae</taxon>
        <taxon>Thermoflexibacter</taxon>
    </lineage>
</organism>
<evidence type="ECO:0000259" key="1">
    <source>
        <dbReference type="Pfam" id="PF03358"/>
    </source>
</evidence>
<dbReference type="Pfam" id="PF03358">
    <property type="entry name" value="FMN_red"/>
    <property type="match status" value="1"/>
</dbReference>
<dbReference type="OrthoDB" id="9812295at2"/>
<reference evidence="2 3" key="1">
    <citation type="submission" date="2016-10" db="EMBL/GenBank/DDBJ databases">
        <authorList>
            <person name="de Groot N.N."/>
        </authorList>
    </citation>
    <scope>NUCLEOTIDE SEQUENCE [LARGE SCALE GENOMIC DNA]</scope>
    <source>
        <strain>GEY</strain>
        <strain evidence="3">DSM 9560</strain>
    </source>
</reference>
<name>A0A1I2BKC2_9BACT</name>
<accession>A0A1I2BKC2</accession>
<dbReference type="InterPro" id="IPR050712">
    <property type="entry name" value="NAD(P)H-dep_reductase"/>
</dbReference>
<dbReference type="AlphaFoldDB" id="A0A1I2BKC2"/>
<sequence>MRISIISTSPRKSSSSLRVAKRIKQILEHQNYQSIGFCDFEGYDLPLVGQGSIDKNHLTEFQKKLIQTWAEGDLVFFTIPEYNWNTSPQLINAIHQLGNEDFAYLFNNKVFALCGVSSGRGGRMPALQITTLLNKIISFTYQHAFVSPKIYESHETSKNVDENGNSLGNAIYDKTLEQFVNYSLEIARKFRF</sequence>
<dbReference type="EMBL" id="FONY01000003">
    <property type="protein sequence ID" value="SFE56642.1"/>
    <property type="molecule type" value="Genomic_DNA"/>
</dbReference>
<dbReference type="GO" id="GO:0005829">
    <property type="term" value="C:cytosol"/>
    <property type="evidence" value="ECO:0007669"/>
    <property type="project" value="TreeGrafter"/>
</dbReference>
<dbReference type="STRING" id="1003.SAMN04488541_100353"/>
<dbReference type="PANTHER" id="PTHR30543">
    <property type="entry name" value="CHROMATE REDUCTASE"/>
    <property type="match status" value="1"/>
</dbReference>
<keyword evidence="3" id="KW-1185">Reference proteome</keyword>
<dbReference type="Gene3D" id="3.40.50.360">
    <property type="match status" value="1"/>
</dbReference>
<dbReference type="InterPro" id="IPR029039">
    <property type="entry name" value="Flavoprotein-like_sf"/>
</dbReference>
<dbReference type="GO" id="GO:0016491">
    <property type="term" value="F:oxidoreductase activity"/>
    <property type="evidence" value="ECO:0007669"/>
    <property type="project" value="InterPro"/>
</dbReference>
<evidence type="ECO:0000313" key="2">
    <source>
        <dbReference type="EMBL" id="SFE56642.1"/>
    </source>
</evidence>
<evidence type="ECO:0000313" key="3">
    <source>
        <dbReference type="Proteomes" id="UP000199513"/>
    </source>
</evidence>
<dbReference type="RefSeq" id="WP_091539338.1">
    <property type="nucleotide sequence ID" value="NZ_FONY01000003.1"/>
</dbReference>
<dbReference type="PANTHER" id="PTHR30543:SF21">
    <property type="entry name" value="NAD(P)H-DEPENDENT FMN REDUCTASE LOT6"/>
    <property type="match status" value="1"/>
</dbReference>
<gene>
    <name evidence="2" type="ORF">SAMN04488541_100353</name>
</gene>